<keyword evidence="2 11" id="KW-0489">Methyltransferase</keyword>
<evidence type="ECO:0000256" key="3">
    <source>
        <dbReference type="ARBA" id="ARBA00022679"/>
    </source>
</evidence>
<comment type="similarity">
    <text evidence="11">Belongs to the class I-like SAM-binding methyltransferase superfamily. RNA methyltransferase RlmE family.</text>
</comment>
<dbReference type="InterPro" id="IPR002877">
    <property type="entry name" value="RNA_MeTrfase_FtsJ_dom"/>
</dbReference>
<feature type="binding site" evidence="11">
    <location>
        <position position="154"/>
    </location>
    <ligand>
        <name>S-adenosyl-L-methionine</name>
        <dbReference type="ChEBI" id="CHEBI:59789"/>
    </ligand>
</feature>
<feature type="binding site" evidence="11">
    <location>
        <position position="120"/>
    </location>
    <ligand>
        <name>S-adenosyl-L-methionine</name>
        <dbReference type="ChEBI" id="CHEBI:59789"/>
    </ligand>
</feature>
<dbReference type="Gene3D" id="3.40.50.150">
    <property type="entry name" value="Vaccinia Virus protein VP39"/>
    <property type="match status" value="1"/>
</dbReference>
<keyword evidence="3 11" id="KW-0808">Transferase</keyword>
<evidence type="ECO:0000256" key="4">
    <source>
        <dbReference type="ARBA" id="ARBA00022691"/>
    </source>
</evidence>
<comment type="caution">
    <text evidence="13">The sequence shown here is derived from an EMBL/GenBank/DDBJ whole genome shotgun (WGS) entry which is preliminary data.</text>
</comment>
<evidence type="ECO:0000256" key="11">
    <source>
        <dbReference type="HAMAP-Rule" id="MF_01547"/>
    </source>
</evidence>
<evidence type="ECO:0000256" key="10">
    <source>
        <dbReference type="ARBA" id="ARBA00048970"/>
    </source>
</evidence>
<gene>
    <name evidence="11" type="primary">rlmE</name>
    <name evidence="11" type="synonym">ftsJ</name>
    <name evidence="11" type="synonym">rrmJ</name>
    <name evidence="13" type="ORF">VMB_15280</name>
</gene>
<evidence type="ECO:0000259" key="12">
    <source>
        <dbReference type="Pfam" id="PF01728"/>
    </source>
</evidence>
<organism evidence="13 14">
    <name type="scientific">Vibrio mimicus VM603</name>
    <dbReference type="NCBI Taxonomy" id="671074"/>
    <lineage>
        <taxon>Bacteria</taxon>
        <taxon>Pseudomonadati</taxon>
        <taxon>Pseudomonadota</taxon>
        <taxon>Gammaproteobacteria</taxon>
        <taxon>Vibrionales</taxon>
        <taxon>Vibrionaceae</taxon>
        <taxon>Vibrio</taxon>
    </lineage>
</organism>
<comment type="function">
    <text evidence="5 11">Specifically methylates the uridine in position 2552 of 23S rRNA at the 2'-O position of the ribose in the fully assembled 50S ribosomal subunit.</text>
</comment>
<evidence type="ECO:0000256" key="6">
    <source>
        <dbReference type="ARBA" id="ARBA00038861"/>
    </source>
</evidence>
<dbReference type="AlphaFoldDB" id="D2YDD1"/>
<dbReference type="InterPro" id="IPR029063">
    <property type="entry name" value="SAM-dependent_MTases_sf"/>
</dbReference>
<comment type="subcellular location">
    <subcellularLocation>
        <location evidence="11">Cytoplasm</location>
    </subcellularLocation>
</comment>
<feature type="binding site" evidence="11">
    <location>
        <position position="138"/>
    </location>
    <ligand>
        <name>S-adenosyl-L-methionine</name>
        <dbReference type="ChEBI" id="CHEBI:59789"/>
    </ligand>
</feature>
<dbReference type="InterPro" id="IPR050082">
    <property type="entry name" value="RNA_methyltr_RlmE"/>
</dbReference>
<comment type="catalytic activity">
    <reaction evidence="10 11">
        <text>uridine(2552) in 23S rRNA + S-adenosyl-L-methionine = 2'-O-methyluridine(2552) in 23S rRNA + S-adenosyl-L-homocysteine + H(+)</text>
        <dbReference type="Rhea" id="RHEA:42720"/>
        <dbReference type="Rhea" id="RHEA-COMP:10202"/>
        <dbReference type="Rhea" id="RHEA-COMP:10203"/>
        <dbReference type="ChEBI" id="CHEBI:15378"/>
        <dbReference type="ChEBI" id="CHEBI:57856"/>
        <dbReference type="ChEBI" id="CHEBI:59789"/>
        <dbReference type="ChEBI" id="CHEBI:65315"/>
        <dbReference type="ChEBI" id="CHEBI:74478"/>
        <dbReference type="EC" id="2.1.1.166"/>
    </reaction>
</comment>
<evidence type="ECO:0000313" key="14">
    <source>
        <dbReference type="Proteomes" id="UP000004827"/>
    </source>
</evidence>
<feature type="active site" description="Proton acceptor" evidence="11">
    <location>
        <position position="219"/>
    </location>
</feature>
<evidence type="ECO:0000256" key="9">
    <source>
        <dbReference type="ARBA" id="ARBA00042745"/>
    </source>
</evidence>
<dbReference type="SUPFAM" id="SSF53335">
    <property type="entry name" value="S-adenosyl-L-methionine-dependent methyltransferases"/>
    <property type="match status" value="1"/>
</dbReference>
<dbReference type="EC" id="2.1.1.166" evidence="6 11"/>
<keyword evidence="1 11" id="KW-0698">rRNA processing</keyword>
<dbReference type="GO" id="GO:0008650">
    <property type="term" value="F:rRNA (uridine-2'-O-)-methyltransferase activity"/>
    <property type="evidence" value="ECO:0007669"/>
    <property type="project" value="UniProtKB-UniRule"/>
</dbReference>
<protein>
    <recommendedName>
        <fullName evidence="7 11">Ribosomal RNA large subunit methyltransferase E</fullName>
        <ecNumber evidence="6 11">2.1.1.166</ecNumber>
    </recommendedName>
    <alternativeName>
        <fullName evidence="9 11">23S rRNA Um2552 methyltransferase</fullName>
    </alternativeName>
    <alternativeName>
        <fullName evidence="8 11">rRNA (uridine-2'-O-)-methyltransferase</fullName>
    </alternativeName>
</protein>
<reference evidence="13 14" key="1">
    <citation type="journal article" date="2009" name="BMC Evol. Biol.">
        <title>Genomic taxonomy of Vibrios.</title>
        <authorList>
            <person name="Thompson C.C."/>
            <person name="Vicente A.C."/>
            <person name="Souza R.C."/>
            <person name="Vasconcelos A.T."/>
            <person name="Vesth T."/>
            <person name="Alves N.Jr."/>
            <person name="Ussery D.W."/>
            <person name="Iida T."/>
            <person name="Thompson F.L."/>
        </authorList>
    </citation>
    <scope>NUCLEOTIDE SEQUENCE [LARGE SCALE GENOMIC DNA]</scope>
    <source>
        <strain evidence="13 14">VM603</strain>
    </source>
</reference>
<evidence type="ECO:0000313" key="13">
    <source>
        <dbReference type="EMBL" id="EEW07242.1"/>
    </source>
</evidence>
<dbReference type="EMBL" id="ACYU01000067">
    <property type="protein sequence ID" value="EEW07242.1"/>
    <property type="molecule type" value="Genomic_DNA"/>
</dbReference>
<keyword evidence="13" id="KW-0132">Cell division</keyword>
<evidence type="ECO:0000256" key="7">
    <source>
        <dbReference type="ARBA" id="ARBA00041129"/>
    </source>
</evidence>
<dbReference type="FunFam" id="3.40.50.150:FF:000005">
    <property type="entry name" value="Ribosomal RNA large subunit methyltransferase E"/>
    <property type="match status" value="1"/>
</dbReference>
<dbReference type="PANTHER" id="PTHR10920:SF18">
    <property type="entry name" value="RRNA METHYLTRANSFERASE 2, MITOCHONDRIAL"/>
    <property type="match status" value="1"/>
</dbReference>
<dbReference type="NCBIfam" id="NF008390">
    <property type="entry name" value="PRK11188.1"/>
    <property type="match status" value="1"/>
</dbReference>
<dbReference type="PANTHER" id="PTHR10920">
    <property type="entry name" value="RIBOSOMAL RNA METHYLTRANSFERASE"/>
    <property type="match status" value="1"/>
</dbReference>
<dbReference type="Proteomes" id="UP000004827">
    <property type="component" value="Unassembled WGS sequence"/>
</dbReference>
<feature type="binding site" evidence="11">
    <location>
        <position position="118"/>
    </location>
    <ligand>
        <name>S-adenosyl-L-methionine</name>
        <dbReference type="ChEBI" id="CHEBI:59789"/>
    </ligand>
</feature>
<evidence type="ECO:0000256" key="5">
    <source>
        <dbReference type="ARBA" id="ARBA00037569"/>
    </source>
</evidence>
<accession>D2YDD1</accession>
<sequence length="264" mass="29316">MPSLSDAAFVCCLGSLRGQIYLILGLKTVILTPSILEDYIFYQTFLDSGDLVRNKMSKQKHSASSTRWLKEHFDDKYANEARKKGFRSRAIFKIEEIQNKDKLLKPGMTVVDLGAAPGGWSQFAAKVVGEGGRVIACDLLPMESIAGVSFLQGDFREEAVLNALLDRIQPEMVDVVMSDMAPNMAGNLSVDQPRAMYLVELALDMCRQVLAPNGSFVVKVFQGEGFDDYVKAVRDLFKVVKIRKPDSSRSRSREVFIVATGYKG</sequence>
<proteinExistence type="inferred from homology"/>
<feature type="domain" description="Ribosomal RNA methyltransferase FtsJ" evidence="12">
    <location>
        <begin position="86"/>
        <end position="262"/>
    </location>
</feature>
<dbReference type="GO" id="GO:0051301">
    <property type="term" value="P:cell division"/>
    <property type="evidence" value="ECO:0007669"/>
    <property type="project" value="UniProtKB-KW"/>
</dbReference>
<keyword evidence="11" id="KW-0963">Cytoplasm</keyword>
<dbReference type="CDD" id="cd02440">
    <property type="entry name" value="AdoMet_MTases"/>
    <property type="match status" value="1"/>
</dbReference>
<keyword evidence="4 11" id="KW-0949">S-adenosyl-L-methionine</keyword>
<dbReference type="Pfam" id="PF01728">
    <property type="entry name" value="FtsJ"/>
    <property type="match status" value="1"/>
</dbReference>
<dbReference type="InterPro" id="IPR015507">
    <property type="entry name" value="rRNA-MeTfrase_E"/>
</dbReference>
<dbReference type="HAMAP" id="MF_01547">
    <property type="entry name" value="RNA_methyltr_E"/>
    <property type="match status" value="1"/>
</dbReference>
<evidence type="ECO:0000256" key="8">
    <source>
        <dbReference type="ARBA" id="ARBA00041995"/>
    </source>
</evidence>
<keyword evidence="13" id="KW-0131">Cell cycle</keyword>
<evidence type="ECO:0000256" key="2">
    <source>
        <dbReference type="ARBA" id="ARBA00022603"/>
    </source>
</evidence>
<dbReference type="GO" id="GO:0005737">
    <property type="term" value="C:cytoplasm"/>
    <property type="evidence" value="ECO:0007669"/>
    <property type="project" value="UniProtKB-SubCell"/>
</dbReference>
<name>D2YDD1_VIBMI</name>
<evidence type="ECO:0000256" key="1">
    <source>
        <dbReference type="ARBA" id="ARBA00022552"/>
    </source>
</evidence>
<feature type="binding site" evidence="11">
    <location>
        <position position="179"/>
    </location>
    <ligand>
        <name>S-adenosyl-L-methionine</name>
        <dbReference type="ChEBI" id="CHEBI:59789"/>
    </ligand>
</feature>